<comment type="caution">
    <text evidence="2">The sequence shown here is derived from an EMBL/GenBank/DDBJ whole genome shotgun (WGS) entry which is preliminary data.</text>
</comment>
<sequence>MPRLLSDAQVAAYARDGSVFPIDVLTPDEVRSYRGELQAWEAAQGKPIDFPEKSKSYLLFNWADQLVHHPKVLDAVEDVIGPDILVYHSTLFLKEAHTPAYVRWHQDSTYFYLEPHLHVTAWVALSDATEQAGCMRVLPGSHTWGAFAHDDRPEPMNMIRRGQGISDRFDHETGTFMPVRAGQMSLHHTDLVHASGSNDSDDRRIGFAISYIPAHVRPTGHVRPSALCVRGRDHGHFVPELRLGTPLSEEARRAHAEALAHFRALQDAGFAPH</sequence>
<dbReference type="RefSeq" id="WP_382220029.1">
    <property type="nucleotide sequence ID" value="NZ_JBHTCA010000002.1"/>
</dbReference>
<dbReference type="Proteomes" id="UP001596501">
    <property type="component" value="Unassembled WGS sequence"/>
</dbReference>
<comment type="cofactor">
    <cofactor evidence="1">
        <name>Fe(2+)</name>
        <dbReference type="ChEBI" id="CHEBI:29033"/>
    </cofactor>
</comment>
<dbReference type="PANTHER" id="PTHR20883">
    <property type="entry name" value="PHYTANOYL-COA DIOXYGENASE DOMAIN CONTAINING 1"/>
    <property type="match status" value="1"/>
</dbReference>
<dbReference type="GO" id="GO:0051213">
    <property type="term" value="F:dioxygenase activity"/>
    <property type="evidence" value="ECO:0007669"/>
    <property type="project" value="UniProtKB-KW"/>
</dbReference>
<dbReference type="InterPro" id="IPR008775">
    <property type="entry name" value="Phytyl_CoA_dOase-like"/>
</dbReference>
<dbReference type="EMBL" id="JBHTCA010000002">
    <property type="protein sequence ID" value="MFC7408068.1"/>
    <property type="molecule type" value="Genomic_DNA"/>
</dbReference>
<dbReference type="Gene3D" id="2.60.120.620">
    <property type="entry name" value="q2cbj1_9rhob like domain"/>
    <property type="match status" value="1"/>
</dbReference>
<dbReference type="PANTHER" id="PTHR20883:SF48">
    <property type="entry name" value="ECTOINE DIOXYGENASE"/>
    <property type="match status" value="1"/>
</dbReference>
<evidence type="ECO:0000256" key="1">
    <source>
        <dbReference type="ARBA" id="ARBA00001954"/>
    </source>
</evidence>
<accession>A0ABW2QL94</accession>
<evidence type="ECO:0000313" key="2">
    <source>
        <dbReference type="EMBL" id="MFC7408068.1"/>
    </source>
</evidence>
<gene>
    <name evidence="2" type="ORF">ACFQPB_04285</name>
</gene>
<protein>
    <submittedName>
        <fullName evidence="2">Phytanoyl-CoA dioxygenase family protein</fullName>
    </submittedName>
</protein>
<reference evidence="3" key="1">
    <citation type="journal article" date="2019" name="Int. J. Syst. Evol. Microbiol.">
        <title>The Global Catalogue of Microorganisms (GCM) 10K type strain sequencing project: providing services to taxonomists for standard genome sequencing and annotation.</title>
        <authorList>
            <consortium name="The Broad Institute Genomics Platform"/>
            <consortium name="The Broad Institute Genome Sequencing Center for Infectious Disease"/>
            <person name="Wu L."/>
            <person name="Ma J."/>
        </authorList>
    </citation>
    <scope>NUCLEOTIDE SEQUENCE [LARGE SCALE GENOMIC DNA]</scope>
    <source>
        <strain evidence="3">CGMCC 1.12371</strain>
    </source>
</reference>
<proteinExistence type="predicted"/>
<evidence type="ECO:0000313" key="3">
    <source>
        <dbReference type="Proteomes" id="UP001596501"/>
    </source>
</evidence>
<keyword evidence="2" id="KW-0223">Dioxygenase</keyword>
<name>A0ABW2QL94_9BURK</name>
<organism evidence="2 3">
    <name type="scientific">Hydrogenophaga atypica</name>
    <dbReference type="NCBI Taxonomy" id="249409"/>
    <lineage>
        <taxon>Bacteria</taxon>
        <taxon>Pseudomonadati</taxon>
        <taxon>Pseudomonadota</taxon>
        <taxon>Betaproteobacteria</taxon>
        <taxon>Burkholderiales</taxon>
        <taxon>Comamonadaceae</taxon>
        <taxon>Hydrogenophaga</taxon>
    </lineage>
</organism>
<dbReference type="Pfam" id="PF05721">
    <property type="entry name" value="PhyH"/>
    <property type="match status" value="1"/>
</dbReference>
<keyword evidence="3" id="KW-1185">Reference proteome</keyword>
<dbReference type="SUPFAM" id="SSF51197">
    <property type="entry name" value="Clavaminate synthase-like"/>
    <property type="match status" value="1"/>
</dbReference>
<keyword evidence="2" id="KW-0560">Oxidoreductase</keyword>